<protein>
    <submittedName>
        <fullName evidence="2">DNA-binding transcriptional regulator</fullName>
    </submittedName>
</protein>
<name>A0AAI9IIS0_9BURK</name>
<accession>A0AAI9IIS0</accession>
<dbReference type="CDD" id="cd00093">
    <property type="entry name" value="HTH_XRE"/>
    <property type="match status" value="1"/>
</dbReference>
<evidence type="ECO:0000313" key="2">
    <source>
        <dbReference type="EMBL" id="EOA06553.1"/>
    </source>
</evidence>
<dbReference type="SMART" id="SM00530">
    <property type="entry name" value="HTH_XRE"/>
    <property type="match status" value="1"/>
</dbReference>
<keyword evidence="2" id="KW-0238">DNA-binding</keyword>
<evidence type="ECO:0000313" key="3">
    <source>
        <dbReference type="Proteomes" id="UP000006772"/>
    </source>
</evidence>
<dbReference type="InterPro" id="IPR001387">
    <property type="entry name" value="Cro/C1-type_HTH"/>
</dbReference>
<dbReference type="Proteomes" id="UP000006772">
    <property type="component" value="Unassembled WGS sequence"/>
</dbReference>
<dbReference type="Gene3D" id="1.10.260.40">
    <property type="entry name" value="lambda repressor-like DNA-binding domains"/>
    <property type="match status" value="1"/>
</dbReference>
<reference evidence="2 3" key="1">
    <citation type="journal article" date="2013" name="Front. Microbiol.">
        <title>The genome of the endophytic bacterium H. frisingense GSF30(T) identifies diverse strategies in the Herbaspirillum genus to interact with plants.</title>
        <authorList>
            <person name="Straub D."/>
            <person name="Rothballer M."/>
            <person name="Hartmann A."/>
            <person name="Ludewig U."/>
        </authorList>
    </citation>
    <scope>NUCLEOTIDE SEQUENCE [LARGE SCALE GENOMIC DNA]</scope>
    <source>
        <strain evidence="2 3">GSF30</strain>
    </source>
</reference>
<dbReference type="Pfam" id="PF01381">
    <property type="entry name" value="HTH_3"/>
    <property type="match status" value="1"/>
</dbReference>
<dbReference type="EMBL" id="AEEC02000002">
    <property type="protein sequence ID" value="EOA06553.1"/>
    <property type="molecule type" value="Genomic_DNA"/>
</dbReference>
<dbReference type="AlphaFoldDB" id="A0AAI9IIS0"/>
<gene>
    <name evidence="2" type="ORF">HFRIS_002299</name>
</gene>
<feature type="domain" description="HTH cro/C1-type" evidence="1">
    <location>
        <begin position="8"/>
        <end position="61"/>
    </location>
</feature>
<sequence>MMEFNERLKLERKRLGLSQEKFAALGGVTRDTQMNYENGSRKPDSAYLTAMAVAGIDVLFLLTGESSNAPLTKDESDLLEGFRSLDIRGKAGVLGMIFGLTSGSESSPGARTPAMNIKGNVGHQIHGDVFGTIKGVVMGNKIVKKK</sequence>
<dbReference type="PROSITE" id="PS50943">
    <property type="entry name" value="HTH_CROC1"/>
    <property type="match status" value="1"/>
</dbReference>
<comment type="caution">
    <text evidence="2">The sequence shown here is derived from an EMBL/GenBank/DDBJ whole genome shotgun (WGS) entry which is preliminary data.</text>
</comment>
<dbReference type="SUPFAM" id="SSF47413">
    <property type="entry name" value="lambda repressor-like DNA-binding domains"/>
    <property type="match status" value="1"/>
</dbReference>
<organism evidence="2 3">
    <name type="scientific">Herbaspirillum frisingense GSF30</name>
    <dbReference type="NCBI Taxonomy" id="864073"/>
    <lineage>
        <taxon>Bacteria</taxon>
        <taxon>Pseudomonadati</taxon>
        <taxon>Pseudomonadota</taxon>
        <taxon>Betaproteobacteria</taxon>
        <taxon>Burkholderiales</taxon>
        <taxon>Oxalobacteraceae</taxon>
        <taxon>Herbaspirillum</taxon>
    </lineage>
</organism>
<proteinExistence type="predicted"/>
<dbReference type="InterPro" id="IPR010982">
    <property type="entry name" value="Lambda_DNA-bd_dom_sf"/>
</dbReference>
<dbReference type="GO" id="GO:0003677">
    <property type="term" value="F:DNA binding"/>
    <property type="evidence" value="ECO:0007669"/>
    <property type="project" value="UniProtKB-KW"/>
</dbReference>
<evidence type="ECO:0000259" key="1">
    <source>
        <dbReference type="PROSITE" id="PS50943"/>
    </source>
</evidence>